<dbReference type="PANTHER" id="PTHR47690">
    <property type="entry name" value="GLUCOKINASE"/>
    <property type="match status" value="1"/>
</dbReference>
<dbReference type="EMBL" id="QAYG01000001">
    <property type="protein sequence ID" value="PTW62515.1"/>
    <property type="molecule type" value="Genomic_DNA"/>
</dbReference>
<organism evidence="4 5">
    <name type="scientific">Breoghania corrubedonensis</name>
    <dbReference type="NCBI Taxonomy" id="665038"/>
    <lineage>
        <taxon>Bacteria</taxon>
        <taxon>Pseudomonadati</taxon>
        <taxon>Pseudomonadota</taxon>
        <taxon>Alphaproteobacteria</taxon>
        <taxon>Hyphomicrobiales</taxon>
        <taxon>Stappiaceae</taxon>
        <taxon>Breoghania</taxon>
    </lineage>
</organism>
<evidence type="ECO:0000313" key="4">
    <source>
        <dbReference type="EMBL" id="PTW62515.1"/>
    </source>
</evidence>
<evidence type="ECO:0000313" key="5">
    <source>
        <dbReference type="Proteomes" id="UP000244081"/>
    </source>
</evidence>
<keyword evidence="5" id="KW-1185">Reference proteome</keyword>
<gene>
    <name evidence="4" type="ORF">C8N35_101559</name>
</gene>
<dbReference type="Pfam" id="PF02685">
    <property type="entry name" value="Glucokinase"/>
    <property type="match status" value="1"/>
</dbReference>
<dbReference type="AlphaFoldDB" id="A0A2T5VFH0"/>
<keyword evidence="2 4" id="KW-0418">Kinase</keyword>
<dbReference type="InterPro" id="IPR050201">
    <property type="entry name" value="Bacterial_glucokinase"/>
</dbReference>
<evidence type="ECO:0000256" key="3">
    <source>
        <dbReference type="RuleBase" id="RU004046"/>
    </source>
</evidence>
<evidence type="ECO:0000256" key="2">
    <source>
        <dbReference type="ARBA" id="ARBA00022777"/>
    </source>
</evidence>
<sequence length="345" mass="36563">MISTSRDVPSFSFPVLVADVGGTNARFAMVSDAHANLSKVVTAHTHDHPEGMAKVIADRVLAQTSLIPRTAVIAMAGPIQGERTKLTNAPWTVDPNELIRELGLDTVVLLNDFEAQALSLLTLEGGDLTQISRGDPLPYAPKVVVGPGTGLGAGALIHAADRWVPIPGEGGHVELGPVSEEEYRIWPHIERLGGRIGAEQVISGDGLVRLSRAVARADGKEPRFSVAAEVVAAAREDDADAKRTLELFTAALGRVAGDMALMMLARGGVYLAGGIPPHIESFLADGPFRDAFEAKAPHEAIMKTIPAFIIKHPQPALEGLAGFARTPSRFAIDLIGRMWRATPAS</sequence>
<dbReference type="SUPFAM" id="SSF53067">
    <property type="entry name" value="Actin-like ATPase domain"/>
    <property type="match status" value="1"/>
</dbReference>
<dbReference type="GO" id="GO:0005536">
    <property type="term" value="F:D-glucose binding"/>
    <property type="evidence" value="ECO:0007669"/>
    <property type="project" value="InterPro"/>
</dbReference>
<name>A0A2T5VFH0_9HYPH</name>
<dbReference type="InterPro" id="IPR003836">
    <property type="entry name" value="Glucokinase"/>
</dbReference>
<evidence type="ECO:0000256" key="1">
    <source>
        <dbReference type="ARBA" id="ARBA00022679"/>
    </source>
</evidence>
<dbReference type="RefSeq" id="WP_107988074.1">
    <property type="nucleotide sequence ID" value="NZ_QAYG01000001.1"/>
</dbReference>
<protein>
    <submittedName>
        <fullName evidence="4">Glucokinase</fullName>
    </submittedName>
</protein>
<comment type="caution">
    <text evidence="4">The sequence shown here is derived from an EMBL/GenBank/DDBJ whole genome shotgun (WGS) entry which is preliminary data.</text>
</comment>
<dbReference type="Gene3D" id="3.40.367.20">
    <property type="match status" value="1"/>
</dbReference>
<dbReference type="Proteomes" id="UP000244081">
    <property type="component" value="Unassembled WGS sequence"/>
</dbReference>
<dbReference type="GO" id="GO:0005524">
    <property type="term" value="F:ATP binding"/>
    <property type="evidence" value="ECO:0007669"/>
    <property type="project" value="InterPro"/>
</dbReference>
<dbReference type="PANTHER" id="PTHR47690:SF1">
    <property type="entry name" value="GLUCOKINASE"/>
    <property type="match status" value="1"/>
</dbReference>
<dbReference type="GO" id="GO:0004340">
    <property type="term" value="F:glucokinase activity"/>
    <property type="evidence" value="ECO:0007669"/>
    <property type="project" value="InterPro"/>
</dbReference>
<dbReference type="GO" id="GO:0005829">
    <property type="term" value="C:cytosol"/>
    <property type="evidence" value="ECO:0007669"/>
    <property type="project" value="TreeGrafter"/>
</dbReference>
<dbReference type="NCBIfam" id="TIGR00749">
    <property type="entry name" value="glk"/>
    <property type="match status" value="1"/>
</dbReference>
<proteinExistence type="inferred from homology"/>
<reference evidence="4 5" key="1">
    <citation type="submission" date="2018-04" db="EMBL/GenBank/DDBJ databases">
        <title>Genomic Encyclopedia of Archaeal and Bacterial Type Strains, Phase II (KMG-II): from individual species to whole genera.</title>
        <authorList>
            <person name="Goeker M."/>
        </authorList>
    </citation>
    <scope>NUCLEOTIDE SEQUENCE [LARGE SCALE GENOMIC DNA]</scope>
    <source>
        <strain evidence="4 5">DSM 23382</strain>
    </source>
</reference>
<dbReference type="Gene3D" id="3.30.420.40">
    <property type="match status" value="1"/>
</dbReference>
<keyword evidence="1" id="KW-0808">Transferase</keyword>
<dbReference type="InterPro" id="IPR043129">
    <property type="entry name" value="ATPase_NBD"/>
</dbReference>
<dbReference type="CDD" id="cd24008">
    <property type="entry name" value="ASKHA_NBD_GLK"/>
    <property type="match status" value="1"/>
</dbReference>
<comment type="similarity">
    <text evidence="3">Belongs to the bacterial glucokinase family.</text>
</comment>
<dbReference type="GO" id="GO:0006096">
    <property type="term" value="P:glycolytic process"/>
    <property type="evidence" value="ECO:0007669"/>
    <property type="project" value="InterPro"/>
</dbReference>
<accession>A0A2T5VFH0</accession>
<dbReference type="OrthoDB" id="9800595at2"/>